<evidence type="ECO:0000256" key="5">
    <source>
        <dbReference type="ARBA" id="ARBA00038359"/>
    </source>
</evidence>
<keyword evidence="2 6" id="KW-0812">Transmembrane</keyword>
<dbReference type="AlphaFoldDB" id="A0A3A2Z7S6"/>
<evidence type="ECO:0000259" key="7">
    <source>
        <dbReference type="Pfam" id="PF20684"/>
    </source>
</evidence>
<feature type="domain" description="Rhodopsin" evidence="7">
    <location>
        <begin position="38"/>
        <end position="296"/>
    </location>
</feature>
<dbReference type="Proteomes" id="UP000266188">
    <property type="component" value="Unassembled WGS sequence"/>
</dbReference>
<dbReference type="InterPro" id="IPR049326">
    <property type="entry name" value="Rhodopsin_dom_fungi"/>
</dbReference>
<keyword evidence="3 6" id="KW-1133">Transmembrane helix</keyword>
<reference evidence="9" key="1">
    <citation type="submission" date="2017-02" db="EMBL/GenBank/DDBJ databases">
        <authorList>
            <person name="Tafer H."/>
            <person name="Lopandic K."/>
        </authorList>
    </citation>
    <scope>NUCLEOTIDE SEQUENCE [LARGE SCALE GENOMIC DNA]</scope>
    <source>
        <strain evidence="9">CBS 366.77</strain>
    </source>
</reference>
<protein>
    <recommendedName>
        <fullName evidence="7">Rhodopsin domain-containing protein</fullName>
    </recommendedName>
</protein>
<evidence type="ECO:0000256" key="1">
    <source>
        <dbReference type="ARBA" id="ARBA00004141"/>
    </source>
</evidence>
<comment type="similarity">
    <text evidence="5">Belongs to the SAT4 family.</text>
</comment>
<feature type="transmembrane region" description="Helical" evidence="6">
    <location>
        <begin position="197"/>
        <end position="221"/>
    </location>
</feature>
<dbReference type="EMBL" id="MVGC01000442">
    <property type="protein sequence ID" value="RJE19148.1"/>
    <property type="molecule type" value="Genomic_DNA"/>
</dbReference>
<comment type="caution">
    <text evidence="8">The sequence shown here is derived from an EMBL/GenBank/DDBJ whole genome shotgun (WGS) entry which is preliminary data.</text>
</comment>
<dbReference type="InterPro" id="IPR052337">
    <property type="entry name" value="SAT4-like"/>
</dbReference>
<proteinExistence type="inferred from homology"/>
<dbReference type="GO" id="GO:0016020">
    <property type="term" value="C:membrane"/>
    <property type="evidence" value="ECO:0007669"/>
    <property type="project" value="UniProtKB-SubCell"/>
</dbReference>
<feature type="transmembrane region" description="Helical" evidence="6">
    <location>
        <begin position="54"/>
        <end position="74"/>
    </location>
</feature>
<feature type="transmembrane region" description="Helical" evidence="6">
    <location>
        <begin position="114"/>
        <end position="136"/>
    </location>
</feature>
<dbReference type="Pfam" id="PF20684">
    <property type="entry name" value="Fung_rhodopsin"/>
    <property type="match status" value="1"/>
</dbReference>
<keyword evidence="4 6" id="KW-0472">Membrane</keyword>
<dbReference type="PANTHER" id="PTHR33048:SF105">
    <property type="match status" value="1"/>
</dbReference>
<feature type="transmembrane region" description="Helical" evidence="6">
    <location>
        <begin position="25"/>
        <end position="42"/>
    </location>
</feature>
<feature type="transmembrane region" description="Helical" evidence="6">
    <location>
        <begin position="233"/>
        <end position="256"/>
    </location>
</feature>
<evidence type="ECO:0000313" key="8">
    <source>
        <dbReference type="EMBL" id="RJE19148.1"/>
    </source>
</evidence>
<feature type="transmembrane region" description="Helical" evidence="6">
    <location>
        <begin position="148"/>
        <end position="170"/>
    </location>
</feature>
<dbReference type="OrthoDB" id="2988756at2759"/>
<dbReference type="PANTHER" id="PTHR33048">
    <property type="entry name" value="PTH11-LIKE INTEGRAL MEMBRANE PROTEIN (AFU_ORTHOLOGUE AFUA_5G11245)"/>
    <property type="match status" value="1"/>
</dbReference>
<organism evidence="8 9">
    <name type="scientific">Aspergillus sclerotialis</name>
    <dbReference type="NCBI Taxonomy" id="2070753"/>
    <lineage>
        <taxon>Eukaryota</taxon>
        <taxon>Fungi</taxon>
        <taxon>Dikarya</taxon>
        <taxon>Ascomycota</taxon>
        <taxon>Pezizomycotina</taxon>
        <taxon>Eurotiomycetes</taxon>
        <taxon>Eurotiomycetidae</taxon>
        <taxon>Eurotiales</taxon>
        <taxon>Aspergillaceae</taxon>
        <taxon>Aspergillus</taxon>
        <taxon>Aspergillus subgen. Polypaecilum</taxon>
    </lineage>
</organism>
<evidence type="ECO:0000256" key="2">
    <source>
        <dbReference type="ARBA" id="ARBA00022692"/>
    </source>
</evidence>
<comment type="subcellular location">
    <subcellularLocation>
        <location evidence="1">Membrane</location>
        <topology evidence="1">Multi-pass membrane protein</topology>
    </subcellularLocation>
</comment>
<evidence type="ECO:0000256" key="4">
    <source>
        <dbReference type="ARBA" id="ARBA00023136"/>
    </source>
</evidence>
<evidence type="ECO:0000256" key="3">
    <source>
        <dbReference type="ARBA" id="ARBA00022989"/>
    </source>
</evidence>
<accession>A0A3A2Z7S6</accession>
<keyword evidence="9" id="KW-1185">Reference proteome</keyword>
<name>A0A3A2Z7S6_9EURO</name>
<dbReference type="STRING" id="2070753.A0A3A2Z7S6"/>
<sequence>MPALPSLHLAPRAPAGGGDNPTVEIWTLFAIAVCATLLRMYSRLSIVGFRDLRADDLLVWVGVVFYAAQSALGYEVGQASHGLANNSMTEAQRESLSPSDPEYQLRVTGAKLQVAGWTIYSALIWSLKLSMLSFYLRMTSGLPKRYRLSIYIGFGLVVASFIAAFLAIFLSCRPFHNYWQINPNPGNACQAAVSRPIVWATFAGNISSDIYLILIPIPMLWRSSLRMYKKIASTIVFSAGLLVLVCATLKTAYVLVLTRIAQDPITGAEVSAQWGIREAFVAVITNNLPMIFGLLRAWLRPIFGRALGSSRRELYRSPGLQTIGGGGGDRYHRKYPSARPGTGSVTVSNSEEHIVDDVKMQDLKSVSPDHSSMGGILVSNQVDITQENSSIGSQGPERHPWA</sequence>
<evidence type="ECO:0000313" key="9">
    <source>
        <dbReference type="Proteomes" id="UP000266188"/>
    </source>
</evidence>
<evidence type="ECO:0000256" key="6">
    <source>
        <dbReference type="SAM" id="Phobius"/>
    </source>
</evidence>
<gene>
    <name evidence="8" type="ORF">PHISCL_08511</name>
</gene>